<evidence type="ECO:0000313" key="1">
    <source>
        <dbReference type="EMBL" id="MDQ0289926.1"/>
    </source>
</evidence>
<keyword evidence="2" id="KW-1185">Reference proteome</keyword>
<dbReference type="Proteomes" id="UP001238163">
    <property type="component" value="Unassembled WGS sequence"/>
</dbReference>
<protein>
    <submittedName>
        <fullName evidence="1">Uncharacterized protein</fullName>
    </submittedName>
</protein>
<comment type="caution">
    <text evidence="1">The sequence shown here is derived from an EMBL/GenBank/DDBJ whole genome shotgun (WGS) entry which is preliminary data.</text>
</comment>
<name>A0AAE3VGN6_9BACT</name>
<reference evidence="1" key="1">
    <citation type="submission" date="2023-07" db="EMBL/GenBank/DDBJ databases">
        <title>Genomic Encyclopedia of Type Strains, Phase IV (KMG-IV): sequencing the most valuable type-strain genomes for metagenomic binning, comparative biology and taxonomic classification.</title>
        <authorList>
            <person name="Goeker M."/>
        </authorList>
    </citation>
    <scope>NUCLEOTIDE SEQUENCE</scope>
    <source>
        <strain evidence="1">DSM 24202</strain>
    </source>
</reference>
<proteinExistence type="predicted"/>
<sequence>MRTVLPCGRTACRAATSSGGPGGGRAVFISREGAKARRRLFFRRFRRLSQILAACLAALRQSTPPVIRRESVGGGPGGARCFFLTRRREGAKKTFFPQIPQIIADFGGRSCRFAAIHAAGKKARRVEADLGGGRCFYLTRRREGAKKTFFPQIPQIIADFGGLSCRFAAIHAAGNKARRVEADLGGGRCFYLTRRREEDFFSADSADYRRFWRPVLPLCGNPRRR</sequence>
<evidence type="ECO:0000313" key="2">
    <source>
        <dbReference type="Proteomes" id="UP001238163"/>
    </source>
</evidence>
<dbReference type="EMBL" id="JAUSVL010000001">
    <property type="protein sequence ID" value="MDQ0289926.1"/>
    <property type="molecule type" value="Genomic_DNA"/>
</dbReference>
<dbReference type="AlphaFoldDB" id="A0AAE3VGN6"/>
<accession>A0AAE3VGN6</accession>
<gene>
    <name evidence="1" type="ORF">J3R75_002033</name>
</gene>
<organism evidence="1 2">
    <name type="scientific">Oligosphaera ethanolica</name>
    <dbReference type="NCBI Taxonomy" id="760260"/>
    <lineage>
        <taxon>Bacteria</taxon>
        <taxon>Pseudomonadati</taxon>
        <taxon>Lentisphaerota</taxon>
        <taxon>Oligosphaeria</taxon>
        <taxon>Oligosphaerales</taxon>
        <taxon>Oligosphaeraceae</taxon>
        <taxon>Oligosphaera</taxon>
    </lineage>
</organism>